<reference evidence="2" key="1">
    <citation type="journal article" date="2017" name="J. Biotechnol.">
        <title>Complete genome sequence of Novosphingobium resinovorum SA1, a versatile xenobiotic-degrading bacterium capable of utilizing sulfanilic acid.</title>
        <authorList>
            <person name="Hegedus B."/>
            <person name="Kos P.B."/>
            <person name="Balint B."/>
            <person name="Maroti G."/>
            <person name="Gan H.M."/>
            <person name="Perei K."/>
            <person name="Rakhely G."/>
        </authorList>
    </citation>
    <scope>NUCLEOTIDE SEQUENCE [LARGE SCALE GENOMIC DNA]</scope>
    <source>
        <strain evidence="2">SA1</strain>
    </source>
</reference>
<dbReference type="Proteomes" id="UP000094626">
    <property type="component" value="Chromosome"/>
</dbReference>
<evidence type="ECO:0000313" key="2">
    <source>
        <dbReference type="Proteomes" id="UP000094626"/>
    </source>
</evidence>
<sequence>MAFKTLQTKREPLTLETLAQSIARRRAAAPEIVVPRNEGKRRTASKQALLEAIAETGTKW</sequence>
<evidence type="ECO:0000313" key="1">
    <source>
        <dbReference type="EMBL" id="AOR76864.1"/>
    </source>
</evidence>
<name>A0A1D8A423_9SPHN</name>
<dbReference type="EMBL" id="CP017075">
    <property type="protein sequence ID" value="AOR76864.1"/>
    <property type="molecule type" value="Genomic_DNA"/>
</dbReference>
<dbReference type="KEGG" id="nre:BES08_08985"/>
<keyword evidence="2" id="KW-1185">Reference proteome</keyword>
<dbReference type="OrthoDB" id="7509395at2"/>
<dbReference type="RefSeq" id="WP_069708147.1">
    <property type="nucleotide sequence ID" value="NZ_CP017075.1"/>
</dbReference>
<proteinExistence type="predicted"/>
<protein>
    <submittedName>
        <fullName evidence="1">Uncharacterized protein</fullName>
    </submittedName>
</protein>
<accession>A0A1D8A423</accession>
<dbReference type="AlphaFoldDB" id="A0A1D8A423"/>
<gene>
    <name evidence="1" type="ORF">BES08_08985</name>
</gene>
<organism evidence="1 2">
    <name type="scientific">Novosphingobium resinovorum</name>
    <dbReference type="NCBI Taxonomy" id="158500"/>
    <lineage>
        <taxon>Bacteria</taxon>
        <taxon>Pseudomonadati</taxon>
        <taxon>Pseudomonadota</taxon>
        <taxon>Alphaproteobacteria</taxon>
        <taxon>Sphingomonadales</taxon>
        <taxon>Sphingomonadaceae</taxon>
        <taxon>Novosphingobium</taxon>
    </lineage>
</organism>